<sequence length="242" mass="26810">MDPFEVRMRFSTQLHGLTASQTSVQKAANFALKNRELDEDLHSCIIEQLERNSMNNRANILYFIDHLSDLSLREKHLKYIHLIQRDILRIIDAAVPDDGSGAANIKVVRRVLTSLQGKKVLQPQTVSELEQVLQSRDVTGTTGAGVPGDATMEGVESTSGAGGAAGAGTRTWEGGPRLEKGLIMQRIEEDRERHKRSRESIWMVSGEDAAEAEQIWNEGAPLGEDDELVGQEDCEERMAMLS</sequence>
<dbReference type="GO" id="GO:0016301">
    <property type="term" value="F:kinase activity"/>
    <property type="evidence" value="ECO:0007669"/>
    <property type="project" value="UniProtKB-KW"/>
</dbReference>
<dbReference type="PANTHER" id="PTHR28291">
    <property type="entry name" value="CTD KINASE SUBUNIT GAMMA"/>
    <property type="match status" value="1"/>
</dbReference>
<dbReference type="PANTHER" id="PTHR28291:SF1">
    <property type="entry name" value="CTD KINASE SUBUNIT GAMMA"/>
    <property type="match status" value="1"/>
</dbReference>
<organism evidence="3 4">
    <name type="scientific">Amniculicola lignicola CBS 123094</name>
    <dbReference type="NCBI Taxonomy" id="1392246"/>
    <lineage>
        <taxon>Eukaryota</taxon>
        <taxon>Fungi</taxon>
        <taxon>Dikarya</taxon>
        <taxon>Ascomycota</taxon>
        <taxon>Pezizomycotina</taxon>
        <taxon>Dothideomycetes</taxon>
        <taxon>Pleosporomycetidae</taxon>
        <taxon>Pleosporales</taxon>
        <taxon>Amniculicolaceae</taxon>
        <taxon>Amniculicola</taxon>
    </lineage>
</organism>
<dbReference type="GO" id="GO:0032786">
    <property type="term" value="P:positive regulation of DNA-templated transcription, elongation"/>
    <property type="evidence" value="ECO:0007669"/>
    <property type="project" value="InterPro"/>
</dbReference>
<dbReference type="SMART" id="SM00582">
    <property type="entry name" value="RPR"/>
    <property type="match status" value="1"/>
</dbReference>
<keyword evidence="3" id="KW-0808">Transferase</keyword>
<evidence type="ECO:0000313" key="3">
    <source>
        <dbReference type="EMBL" id="KAF2001575.1"/>
    </source>
</evidence>
<dbReference type="EMBL" id="ML977582">
    <property type="protein sequence ID" value="KAF2001575.1"/>
    <property type="molecule type" value="Genomic_DNA"/>
</dbReference>
<dbReference type="InterPro" id="IPR024637">
    <property type="entry name" value="Ctk3_C"/>
</dbReference>
<dbReference type="GO" id="GO:0045943">
    <property type="term" value="P:positive regulation of transcription by RNA polymerase I"/>
    <property type="evidence" value="ECO:0007669"/>
    <property type="project" value="TreeGrafter"/>
</dbReference>
<feature type="domain" description="CID" evidence="2">
    <location>
        <begin position="2"/>
        <end position="137"/>
    </location>
</feature>
<dbReference type="FunFam" id="1.25.40.90:FF:000032">
    <property type="entry name" value="CTD kinase subunit gamma"/>
    <property type="match status" value="1"/>
</dbReference>
<dbReference type="InterPro" id="IPR024638">
    <property type="entry name" value="Ctk3_N"/>
</dbReference>
<gene>
    <name evidence="3" type="ORF">P154DRAFT_619250</name>
</gene>
<dbReference type="Gene3D" id="1.25.40.90">
    <property type="match status" value="1"/>
</dbReference>
<evidence type="ECO:0000259" key="2">
    <source>
        <dbReference type="PROSITE" id="PS51391"/>
    </source>
</evidence>
<evidence type="ECO:0000256" key="1">
    <source>
        <dbReference type="SAM" id="MobiDB-lite"/>
    </source>
</evidence>
<dbReference type="InterPro" id="IPR006569">
    <property type="entry name" value="CID_dom"/>
</dbReference>
<reference evidence="3" key="1">
    <citation type="journal article" date="2020" name="Stud. Mycol.">
        <title>101 Dothideomycetes genomes: a test case for predicting lifestyles and emergence of pathogens.</title>
        <authorList>
            <person name="Haridas S."/>
            <person name="Albert R."/>
            <person name="Binder M."/>
            <person name="Bloem J."/>
            <person name="Labutti K."/>
            <person name="Salamov A."/>
            <person name="Andreopoulos B."/>
            <person name="Baker S."/>
            <person name="Barry K."/>
            <person name="Bills G."/>
            <person name="Bluhm B."/>
            <person name="Cannon C."/>
            <person name="Castanera R."/>
            <person name="Culley D."/>
            <person name="Daum C."/>
            <person name="Ezra D."/>
            <person name="Gonzalez J."/>
            <person name="Henrissat B."/>
            <person name="Kuo A."/>
            <person name="Liang C."/>
            <person name="Lipzen A."/>
            <person name="Lutzoni F."/>
            <person name="Magnuson J."/>
            <person name="Mondo S."/>
            <person name="Nolan M."/>
            <person name="Ohm R."/>
            <person name="Pangilinan J."/>
            <person name="Park H.-J."/>
            <person name="Ramirez L."/>
            <person name="Alfaro M."/>
            <person name="Sun H."/>
            <person name="Tritt A."/>
            <person name="Yoshinaga Y."/>
            <person name="Zwiers L.-H."/>
            <person name="Turgeon B."/>
            <person name="Goodwin S."/>
            <person name="Spatafora J."/>
            <person name="Crous P."/>
            <person name="Grigoriev I."/>
        </authorList>
    </citation>
    <scope>NUCLEOTIDE SEQUENCE</scope>
    <source>
        <strain evidence="3">CBS 123094</strain>
    </source>
</reference>
<keyword evidence="4" id="KW-1185">Reference proteome</keyword>
<dbReference type="Pfam" id="PF12243">
    <property type="entry name" value="CTK3"/>
    <property type="match status" value="1"/>
</dbReference>
<keyword evidence="3" id="KW-0418">Kinase</keyword>
<dbReference type="InterPro" id="IPR042326">
    <property type="entry name" value="Ctk3"/>
</dbReference>
<name>A0A6A5WR64_9PLEO</name>
<protein>
    <submittedName>
        <fullName evidence="3">CTD kinase subunit 3</fullName>
    </submittedName>
</protein>
<dbReference type="OrthoDB" id="21266at2759"/>
<dbReference type="AlphaFoldDB" id="A0A6A5WR64"/>
<dbReference type="GO" id="GO:0070692">
    <property type="term" value="C:CTDK-1 complex"/>
    <property type="evidence" value="ECO:0007669"/>
    <property type="project" value="InterPro"/>
</dbReference>
<dbReference type="Proteomes" id="UP000799779">
    <property type="component" value="Unassembled WGS sequence"/>
</dbReference>
<evidence type="ECO:0000313" key="4">
    <source>
        <dbReference type="Proteomes" id="UP000799779"/>
    </source>
</evidence>
<proteinExistence type="predicted"/>
<feature type="region of interest" description="Disordered" evidence="1">
    <location>
        <begin position="155"/>
        <end position="175"/>
    </location>
</feature>
<accession>A0A6A5WR64</accession>
<dbReference type="Pfam" id="PF12350">
    <property type="entry name" value="CTK3_C"/>
    <property type="match status" value="1"/>
</dbReference>
<dbReference type="PROSITE" id="PS51391">
    <property type="entry name" value="CID"/>
    <property type="match status" value="1"/>
</dbReference>
<dbReference type="InterPro" id="IPR008942">
    <property type="entry name" value="ENTH_VHS"/>
</dbReference>